<keyword evidence="1 3" id="KW-0436">Ligase</keyword>
<dbReference type="Gene3D" id="3.30.930.10">
    <property type="entry name" value="Bira Bifunctional Protein, Domain 2"/>
    <property type="match status" value="1"/>
</dbReference>
<dbReference type="InterPro" id="IPR004408">
    <property type="entry name" value="Biotin_CoA_COase_ligase"/>
</dbReference>
<dbReference type="PANTHER" id="PTHR12835:SF5">
    <property type="entry name" value="BIOTIN--PROTEIN LIGASE"/>
    <property type="match status" value="1"/>
</dbReference>
<dbReference type="Gene3D" id="2.30.30.100">
    <property type="match status" value="1"/>
</dbReference>
<dbReference type="Proteomes" id="UP001501599">
    <property type="component" value="Unassembled WGS sequence"/>
</dbReference>
<proteinExistence type="predicted"/>
<gene>
    <name evidence="3" type="ORF">GCM10009846_06400</name>
</gene>
<dbReference type="EMBL" id="BAAAQT010000005">
    <property type="protein sequence ID" value="GAA2171678.1"/>
    <property type="molecule type" value="Genomic_DNA"/>
</dbReference>
<dbReference type="InterPro" id="IPR045864">
    <property type="entry name" value="aa-tRNA-synth_II/BPL/LPL"/>
</dbReference>
<evidence type="ECO:0000259" key="2">
    <source>
        <dbReference type="PROSITE" id="PS51733"/>
    </source>
</evidence>
<dbReference type="Pfam" id="PF03099">
    <property type="entry name" value="BPL_LplA_LipB"/>
    <property type="match status" value="1"/>
</dbReference>
<evidence type="ECO:0000313" key="4">
    <source>
        <dbReference type="Proteomes" id="UP001501599"/>
    </source>
</evidence>
<dbReference type="GO" id="GO:0016874">
    <property type="term" value="F:ligase activity"/>
    <property type="evidence" value="ECO:0007669"/>
    <property type="project" value="UniProtKB-KW"/>
</dbReference>
<dbReference type="PANTHER" id="PTHR12835">
    <property type="entry name" value="BIOTIN PROTEIN LIGASE"/>
    <property type="match status" value="1"/>
</dbReference>
<dbReference type="SUPFAM" id="SSF55681">
    <property type="entry name" value="Class II aaRS and biotin synthetases"/>
    <property type="match status" value="1"/>
</dbReference>
<name>A0ABP5MAQ0_9MICO</name>
<dbReference type="RefSeq" id="WP_344340243.1">
    <property type="nucleotide sequence ID" value="NZ_BAAAQT010000005.1"/>
</dbReference>
<dbReference type="CDD" id="cd16442">
    <property type="entry name" value="BPL"/>
    <property type="match status" value="1"/>
</dbReference>
<sequence length="246" mass="25418">MTVDTAPLPLARSIADVTSLPTIGSTFDAVDEAAPTLSTWATLDQRAGRGRLGREWVAPAGRCLAASILVRPSAAEQAWGWLPLLVGLALAETIDPLVPGARVGVKWPNDVLVDGGKVAGILCERRGDAVVVGVGVNLLLERHELPTDRATSLRIAGATGDAASLADAVLAGVLTRIAQEHDLADASLHARIADRCSTIGALVRVSLPGDRTLVGTAVGLGPAGELDVDVDGRIERVSAGDVHHVR</sequence>
<protein>
    <submittedName>
        <fullName evidence="3">Biotin--[acetyl-CoA-carboxylase] ligase</fullName>
    </submittedName>
</protein>
<feature type="domain" description="BPL/LPL catalytic" evidence="2">
    <location>
        <begin position="3"/>
        <end position="185"/>
    </location>
</feature>
<reference evidence="4" key="1">
    <citation type="journal article" date="2019" name="Int. J. Syst. Evol. Microbiol.">
        <title>The Global Catalogue of Microorganisms (GCM) 10K type strain sequencing project: providing services to taxonomists for standard genome sequencing and annotation.</title>
        <authorList>
            <consortium name="The Broad Institute Genomics Platform"/>
            <consortium name="The Broad Institute Genome Sequencing Center for Infectious Disease"/>
            <person name="Wu L."/>
            <person name="Ma J."/>
        </authorList>
    </citation>
    <scope>NUCLEOTIDE SEQUENCE [LARGE SCALE GENOMIC DNA]</scope>
    <source>
        <strain evidence="4">JCM 16026</strain>
    </source>
</reference>
<comment type="caution">
    <text evidence="3">The sequence shown here is derived from an EMBL/GenBank/DDBJ whole genome shotgun (WGS) entry which is preliminary data.</text>
</comment>
<dbReference type="InterPro" id="IPR004143">
    <property type="entry name" value="BPL_LPL_catalytic"/>
</dbReference>
<accession>A0ABP5MAQ0</accession>
<dbReference type="NCBIfam" id="TIGR00121">
    <property type="entry name" value="birA_ligase"/>
    <property type="match status" value="1"/>
</dbReference>
<organism evidence="3 4">
    <name type="scientific">Agrococcus versicolor</name>
    <dbReference type="NCBI Taxonomy" id="501482"/>
    <lineage>
        <taxon>Bacteria</taxon>
        <taxon>Bacillati</taxon>
        <taxon>Actinomycetota</taxon>
        <taxon>Actinomycetes</taxon>
        <taxon>Micrococcales</taxon>
        <taxon>Microbacteriaceae</taxon>
        <taxon>Agrococcus</taxon>
    </lineage>
</organism>
<dbReference type="PROSITE" id="PS51733">
    <property type="entry name" value="BPL_LPL_CATALYTIC"/>
    <property type="match status" value="1"/>
</dbReference>
<keyword evidence="4" id="KW-1185">Reference proteome</keyword>
<evidence type="ECO:0000313" key="3">
    <source>
        <dbReference type="EMBL" id="GAA2171678.1"/>
    </source>
</evidence>
<evidence type="ECO:0000256" key="1">
    <source>
        <dbReference type="ARBA" id="ARBA00022598"/>
    </source>
</evidence>